<feature type="region of interest" description="Disordered" evidence="8">
    <location>
        <begin position="1"/>
        <end position="24"/>
    </location>
</feature>
<evidence type="ECO:0008006" key="12">
    <source>
        <dbReference type="Google" id="ProtNLM"/>
    </source>
</evidence>
<evidence type="ECO:0000256" key="7">
    <source>
        <dbReference type="PROSITE-ProRule" id="PRU00591"/>
    </source>
</evidence>
<dbReference type="PANTHER" id="PTHR37820:SF1">
    <property type="entry name" value="CELL DIVISION PROTEIN FTSQ"/>
    <property type="match status" value="1"/>
</dbReference>
<dbReference type="Proteomes" id="UP000260841">
    <property type="component" value="Unassembled WGS sequence"/>
</dbReference>
<evidence type="ECO:0000313" key="11">
    <source>
        <dbReference type="Proteomes" id="UP000260841"/>
    </source>
</evidence>
<evidence type="ECO:0000256" key="2">
    <source>
        <dbReference type="ARBA" id="ARBA00022618"/>
    </source>
</evidence>
<keyword evidence="5 9" id="KW-1133">Transmembrane helix</keyword>
<feature type="repeat" description="Cell wall-binding" evidence="7">
    <location>
        <begin position="123"/>
        <end position="143"/>
    </location>
</feature>
<keyword evidence="1" id="KW-1003">Cell membrane</keyword>
<dbReference type="GO" id="GO:0051301">
    <property type="term" value="P:cell division"/>
    <property type="evidence" value="ECO:0007669"/>
    <property type="project" value="UniProtKB-KW"/>
</dbReference>
<keyword evidence="2" id="KW-0132">Cell division</keyword>
<sequence length="267" mass="30902">MKREEYLDDYQDHAERRPKKKKKKKKRKHRVYAFFVLLFAFLILVLGIFILFHVQKVEVKGNDYCSTEEIVKSVQNDKYSVNGLYVLAKYKLGYGKQPDCFESIKVSLKNPWTLKIIVQEKERIGYVMDSDGKYYYFDQDGMVVDVEEAPVDGIPLVDGMDPDELKLYHKLKKKSSIIYQEILEATREMKKYELSVTKIMCRSDRIYVYIGNVCVSLGNDVTSVKVAQIPKILEKLEGKEGTLHLENFSDESDTATFDIGVFPEDAG</sequence>
<organism evidence="10 11">
    <name type="scientific">Dorea formicigenerans</name>
    <dbReference type="NCBI Taxonomy" id="39486"/>
    <lineage>
        <taxon>Bacteria</taxon>
        <taxon>Bacillati</taxon>
        <taxon>Bacillota</taxon>
        <taxon>Clostridia</taxon>
        <taxon>Lachnospirales</taxon>
        <taxon>Lachnospiraceae</taxon>
        <taxon>Dorea</taxon>
    </lineage>
</organism>
<dbReference type="EMBL" id="QSVB01000002">
    <property type="protein sequence ID" value="RGN93101.1"/>
    <property type="molecule type" value="Genomic_DNA"/>
</dbReference>
<evidence type="ECO:0000256" key="1">
    <source>
        <dbReference type="ARBA" id="ARBA00022475"/>
    </source>
</evidence>
<evidence type="ECO:0000256" key="9">
    <source>
        <dbReference type="SAM" id="Phobius"/>
    </source>
</evidence>
<comment type="caution">
    <text evidence="10">The sequence shown here is derived from an EMBL/GenBank/DDBJ whole genome shotgun (WGS) entry which is preliminary data.</text>
</comment>
<evidence type="ECO:0000256" key="6">
    <source>
        <dbReference type="ARBA" id="ARBA00023306"/>
    </source>
</evidence>
<name>A0A3E5EVX3_9FIRM</name>
<evidence type="ECO:0000313" key="10">
    <source>
        <dbReference type="EMBL" id="RGN93101.1"/>
    </source>
</evidence>
<evidence type="ECO:0000256" key="8">
    <source>
        <dbReference type="SAM" id="MobiDB-lite"/>
    </source>
</evidence>
<evidence type="ECO:0000256" key="5">
    <source>
        <dbReference type="ARBA" id="ARBA00022989"/>
    </source>
</evidence>
<gene>
    <name evidence="10" type="ORF">DXB36_01835</name>
</gene>
<evidence type="ECO:0000256" key="3">
    <source>
        <dbReference type="ARBA" id="ARBA00022692"/>
    </source>
</evidence>
<dbReference type="InterPro" id="IPR050487">
    <property type="entry name" value="FtsQ_DivIB"/>
</dbReference>
<dbReference type="GO" id="GO:0005886">
    <property type="term" value="C:plasma membrane"/>
    <property type="evidence" value="ECO:0007669"/>
    <property type="project" value="TreeGrafter"/>
</dbReference>
<dbReference type="PROSITE" id="PS51170">
    <property type="entry name" value="CW"/>
    <property type="match status" value="1"/>
</dbReference>
<evidence type="ECO:0000256" key="4">
    <source>
        <dbReference type="ARBA" id="ARBA00022737"/>
    </source>
</evidence>
<keyword evidence="3 9" id="KW-0812">Transmembrane</keyword>
<proteinExistence type="predicted"/>
<protein>
    <recommendedName>
        <fullName evidence="12">Cell division protein FtsQ</fullName>
    </recommendedName>
</protein>
<feature type="transmembrane region" description="Helical" evidence="9">
    <location>
        <begin position="31"/>
        <end position="52"/>
    </location>
</feature>
<dbReference type="AlphaFoldDB" id="A0A3E5EVX3"/>
<feature type="compositionally biased region" description="Basic and acidic residues" evidence="8">
    <location>
        <begin position="1"/>
        <end position="15"/>
    </location>
</feature>
<dbReference type="InterPro" id="IPR018337">
    <property type="entry name" value="Cell_wall/Cho-bd_repeat"/>
</dbReference>
<dbReference type="PANTHER" id="PTHR37820">
    <property type="entry name" value="CELL DIVISION PROTEIN DIVIB"/>
    <property type="match status" value="1"/>
</dbReference>
<keyword evidence="4" id="KW-0677">Repeat</keyword>
<accession>A0A3E5EVX3</accession>
<reference evidence="10 11" key="1">
    <citation type="submission" date="2018-08" db="EMBL/GenBank/DDBJ databases">
        <title>A genome reference for cultivated species of the human gut microbiota.</title>
        <authorList>
            <person name="Zou Y."/>
            <person name="Xue W."/>
            <person name="Luo G."/>
        </authorList>
    </citation>
    <scope>NUCLEOTIDE SEQUENCE [LARGE SCALE GENOMIC DNA]</scope>
    <source>
        <strain evidence="10 11">OM03-2</strain>
    </source>
</reference>
<keyword evidence="6" id="KW-0131">Cell cycle</keyword>
<keyword evidence="9" id="KW-0472">Membrane</keyword>
<dbReference type="RefSeq" id="WP_117605847.1">
    <property type="nucleotide sequence ID" value="NZ_CABJBB010000003.1"/>
</dbReference>